<sequence>MTAARRALCVLCAALCGAVARANITAEDDEIQVELTNETSVVSVCALSNLLSGVSVSSGSLYRGVSNLPSIANYTVNQTSDGLRRAVAAIEHARGAVSRLAGSEGADADEVQRPKAAVADADKAHAAATKAADGVATLARELSAHVASALVHARPAKTHGDAALAKVQNLLKRTRDAEETEATKEAKDAAERCEHKADWDVLAEPLRAAVAGASVLDQDRAVNATLKSLVANMVELERDADAARLAMDALRVKGEEAEEQLLHATAAANAALAVVDEAQPPAPAGSGADAEAGGNGSNGAERPLRWPGAAVLLLPALTRVAPP</sequence>
<dbReference type="AlphaFoldDB" id="F9WNU1"/>
<protein>
    <recommendedName>
        <fullName evidence="6">Trypanosoma glutamic acid/alanine-rich protein domain-containing protein</fullName>
    </recommendedName>
</protein>
<accession>F9WNU1</accession>
<feature type="coiled-coil region" evidence="1">
    <location>
        <begin position="226"/>
        <end position="260"/>
    </location>
</feature>
<evidence type="ECO:0000256" key="3">
    <source>
        <dbReference type="SAM" id="SignalP"/>
    </source>
</evidence>
<name>F9WNU1_TRYVY</name>
<keyword evidence="1" id="KW-0175">Coiled coil</keyword>
<dbReference type="EMBL" id="CAEX01002879">
    <property type="protein sequence ID" value="CCD19212.1"/>
    <property type="molecule type" value="Genomic_DNA"/>
</dbReference>
<evidence type="ECO:0000313" key="5">
    <source>
        <dbReference type="Proteomes" id="UP000009027"/>
    </source>
</evidence>
<dbReference type="Pfam" id="PF20933">
    <property type="entry name" value="HpHbR"/>
    <property type="match status" value="1"/>
</dbReference>
<dbReference type="Proteomes" id="UP000009027">
    <property type="component" value="Unassembled WGS sequence"/>
</dbReference>
<evidence type="ECO:0000256" key="1">
    <source>
        <dbReference type="SAM" id="Coils"/>
    </source>
</evidence>
<keyword evidence="5" id="KW-1185">Reference proteome</keyword>
<gene>
    <name evidence="4" type="ORF">TvY486_0019040</name>
</gene>
<evidence type="ECO:0000256" key="2">
    <source>
        <dbReference type="SAM" id="MobiDB-lite"/>
    </source>
</evidence>
<keyword evidence="3" id="KW-0732">Signal</keyword>
<proteinExistence type="predicted"/>
<evidence type="ECO:0000313" key="4">
    <source>
        <dbReference type="EMBL" id="CCD19212.1"/>
    </source>
</evidence>
<dbReference type="InterPro" id="IPR049462">
    <property type="entry name" value="HpHbR"/>
</dbReference>
<reference evidence="4 5" key="1">
    <citation type="journal article" date="2012" name="Proc. Natl. Acad. Sci. U.S.A.">
        <title>Antigenic diversity is generated by distinct evolutionary mechanisms in African trypanosome species.</title>
        <authorList>
            <person name="Jackson A.P."/>
            <person name="Berry A."/>
            <person name="Aslett M."/>
            <person name="Allison H.C."/>
            <person name="Burton P."/>
            <person name="Vavrova-Anderson J."/>
            <person name="Brown R."/>
            <person name="Browne H."/>
            <person name="Corton N."/>
            <person name="Hauser H."/>
            <person name="Gamble J."/>
            <person name="Gilderthorp R."/>
            <person name="Marcello L."/>
            <person name="McQuillan J."/>
            <person name="Otto T.D."/>
            <person name="Quail M.A."/>
            <person name="Sanders M.J."/>
            <person name="van Tonder A."/>
            <person name="Ginger M.L."/>
            <person name="Field M.C."/>
            <person name="Barry J.D."/>
            <person name="Hertz-Fowler C."/>
            <person name="Berriman M."/>
        </authorList>
    </citation>
    <scope>NUCLEOTIDE SEQUENCE</scope>
    <source>
        <strain evidence="4 5">Y486</strain>
    </source>
</reference>
<organism evidence="4 5">
    <name type="scientific">Trypanosoma vivax (strain Y486)</name>
    <dbReference type="NCBI Taxonomy" id="1055687"/>
    <lineage>
        <taxon>Eukaryota</taxon>
        <taxon>Discoba</taxon>
        <taxon>Euglenozoa</taxon>
        <taxon>Kinetoplastea</taxon>
        <taxon>Metakinetoplastina</taxon>
        <taxon>Trypanosomatida</taxon>
        <taxon>Trypanosomatidae</taxon>
        <taxon>Trypanosoma</taxon>
        <taxon>Duttonella</taxon>
    </lineage>
</organism>
<evidence type="ECO:0008006" key="6">
    <source>
        <dbReference type="Google" id="ProtNLM"/>
    </source>
</evidence>
<dbReference type="Gene3D" id="1.20.1260.80">
    <property type="match status" value="1"/>
</dbReference>
<feature type="signal peptide" evidence="3">
    <location>
        <begin position="1"/>
        <end position="22"/>
    </location>
</feature>
<feature type="region of interest" description="Disordered" evidence="2">
    <location>
        <begin position="279"/>
        <end position="302"/>
    </location>
</feature>
<dbReference type="VEuPathDB" id="TriTrypDB:TvY486_0019040"/>
<feature type="chain" id="PRO_5003394946" description="Trypanosoma glutamic acid/alanine-rich protein domain-containing protein" evidence="3">
    <location>
        <begin position="23"/>
        <end position="323"/>
    </location>
</feature>